<feature type="transmembrane region" description="Helical" evidence="6">
    <location>
        <begin position="105"/>
        <end position="128"/>
    </location>
</feature>
<evidence type="ECO:0000259" key="7">
    <source>
        <dbReference type="PROSITE" id="PS50850"/>
    </source>
</evidence>
<proteinExistence type="predicted"/>
<evidence type="ECO:0000313" key="9">
    <source>
        <dbReference type="Proteomes" id="UP000438991"/>
    </source>
</evidence>
<keyword evidence="5 6" id="KW-0472">Membrane</keyword>
<evidence type="ECO:0000256" key="6">
    <source>
        <dbReference type="SAM" id="Phobius"/>
    </source>
</evidence>
<reference evidence="8 9" key="1">
    <citation type="submission" date="2019-11" db="EMBL/GenBank/DDBJ databases">
        <title>Whole-genome sequence of Rhodoplanes serenus DSM 18633, type strain.</title>
        <authorList>
            <person name="Kyndt J.A."/>
            <person name="Meyer T.E."/>
        </authorList>
    </citation>
    <scope>NUCLEOTIDE SEQUENCE [LARGE SCALE GENOMIC DNA]</scope>
    <source>
        <strain evidence="8 9">DSM 18633</strain>
    </source>
</reference>
<dbReference type="RefSeq" id="WP_155479134.1">
    <property type="nucleotide sequence ID" value="NZ_WNKV01000004.1"/>
</dbReference>
<dbReference type="SUPFAM" id="SSF103473">
    <property type="entry name" value="MFS general substrate transporter"/>
    <property type="match status" value="1"/>
</dbReference>
<feature type="transmembrane region" description="Helical" evidence="6">
    <location>
        <begin position="269"/>
        <end position="294"/>
    </location>
</feature>
<gene>
    <name evidence="8" type="ORF">GJ689_07655</name>
</gene>
<keyword evidence="2" id="KW-0813">Transport</keyword>
<feature type="transmembrane region" description="Helical" evidence="6">
    <location>
        <begin position="140"/>
        <end position="161"/>
    </location>
</feature>
<dbReference type="FunFam" id="1.20.1250.20:FF:000018">
    <property type="entry name" value="MFS transporter permease"/>
    <property type="match status" value="1"/>
</dbReference>
<dbReference type="PANTHER" id="PTHR43791">
    <property type="entry name" value="PERMEASE-RELATED"/>
    <property type="match status" value="1"/>
</dbReference>
<feature type="transmembrane region" description="Helical" evidence="6">
    <location>
        <begin position="12"/>
        <end position="28"/>
    </location>
</feature>
<comment type="caution">
    <text evidence="8">The sequence shown here is derived from an EMBL/GenBank/DDBJ whole genome shotgun (WGS) entry which is preliminary data.</text>
</comment>
<feature type="transmembrane region" description="Helical" evidence="6">
    <location>
        <begin position="173"/>
        <end position="195"/>
    </location>
</feature>
<dbReference type="AlphaFoldDB" id="A0A9X5ARD6"/>
<dbReference type="EMBL" id="WNKV01000004">
    <property type="protein sequence ID" value="MTW16081.1"/>
    <property type="molecule type" value="Genomic_DNA"/>
</dbReference>
<dbReference type="Gene3D" id="1.20.1250.20">
    <property type="entry name" value="MFS general substrate transporter like domains"/>
    <property type="match status" value="2"/>
</dbReference>
<dbReference type="Proteomes" id="UP000438991">
    <property type="component" value="Unassembled WGS sequence"/>
</dbReference>
<evidence type="ECO:0000256" key="1">
    <source>
        <dbReference type="ARBA" id="ARBA00004141"/>
    </source>
</evidence>
<evidence type="ECO:0000256" key="2">
    <source>
        <dbReference type="ARBA" id="ARBA00022448"/>
    </source>
</evidence>
<feature type="domain" description="Major facilitator superfamily (MFS) profile" evidence="7">
    <location>
        <begin position="15"/>
        <end position="421"/>
    </location>
</feature>
<name>A0A9X5ARD6_9BRAD</name>
<accession>A0A9X5ARD6</accession>
<dbReference type="InterPro" id="IPR020846">
    <property type="entry name" value="MFS_dom"/>
</dbReference>
<feature type="transmembrane region" description="Helical" evidence="6">
    <location>
        <begin position="397"/>
        <end position="417"/>
    </location>
</feature>
<feature type="transmembrane region" description="Helical" evidence="6">
    <location>
        <begin position="48"/>
        <end position="68"/>
    </location>
</feature>
<dbReference type="GO" id="GO:0016020">
    <property type="term" value="C:membrane"/>
    <property type="evidence" value="ECO:0007669"/>
    <property type="project" value="UniProtKB-SubCell"/>
</dbReference>
<dbReference type="PANTHER" id="PTHR43791:SF36">
    <property type="entry name" value="TRANSPORTER, PUTATIVE (AFU_ORTHOLOGUE AFUA_6G08340)-RELATED"/>
    <property type="match status" value="1"/>
</dbReference>
<evidence type="ECO:0000313" key="8">
    <source>
        <dbReference type="EMBL" id="MTW16081.1"/>
    </source>
</evidence>
<feature type="transmembrane region" description="Helical" evidence="6">
    <location>
        <begin position="332"/>
        <end position="351"/>
    </location>
</feature>
<dbReference type="Pfam" id="PF07690">
    <property type="entry name" value="MFS_1"/>
    <property type="match status" value="1"/>
</dbReference>
<dbReference type="PROSITE" id="PS50850">
    <property type="entry name" value="MFS"/>
    <property type="match status" value="1"/>
</dbReference>
<feature type="transmembrane region" description="Helical" evidence="6">
    <location>
        <begin position="80"/>
        <end position="99"/>
    </location>
</feature>
<keyword evidence="3 6" id="KW-0812">Transmembrane</keyword>
<feature type="transmembrane region" description="Helical" evidence="6">
    <location>
        <begin position="306"/>
        <end position="326"/>
    </location>
</feature>
<feature type="transmembrane region" description="Helical" evidence="6">
    <location>
        <begin position="242"/>
        <end position="263"/>
    </location>
</feature>
<evidence type="ECO:0000256" key="3">
    <source>
        <dbReference type="ARBA" id="ARBA00022692"/>
    </source>
</evidence>
<keyword evidence="4 6" id="KW-1133">Transmembrane helix</keyword>
<sequence>MTSDDALDRKIALRLIPFMMVLYLVAFLDRVNVSFAALTMNADLGFSPAVYGWGAGMFFLGYFVFEIPSNLILERVGARVWIARIMVTWGLVSAAMAFVQGPTSFYVLRFLLGAAEAGFLPGMILYLTYWFPPARLSRQVGLFMMAVPLASAIGAPLSSLILQADGFLGLKGWQWLFIIEGLPACGLGLAVLALLPDGPATARWLTDGERAAVAARLAAARARPAGGRVHAALGPALVDGRVWLLCATYFGVVVGLYGVGLWLPQLVRAAGFSIGAVGLLTAVPYLASAAVMLWWGRRSDRRAERVWHVAVPTLVAGVAIAAAAALPAGLASLAALGLATVGIYAILGPFWGLPPVFLTGTAAAGGIALVNAVGNLGGFLGPSIVGTAIELTGSPRAGFALVAVSLGVSAAAVLVVGRRLRSTAAPRLLQTSDLTDRSG</sequence>
<organism evidence="8 9">
    <name type="scientific">Rhodoplanes serenus</name>
    <dbReference type="NCBI Taxonomy" id="200615"/>
    <lineage>
        <taxon>Bacteria</taxon>
        <taxon>Pseudomonadati</taxon>
        <taxon>Pseudomonadota</taxon>
        <taxon>Alphaproteobacteria</taxon>
        <taxon>Hyphomicrobiales</taxon>
        <taxon>Nitrobacteraceae</taxon>
        <taxon>Rhodoplanes</taxon>
    </lineage>
</organism>
<comment type="subcellular location">
    <subcellularLocation>
        <location evidence="1">Membrane</location>
        <topology evidence="1">Multi-pass membrane protein</topology>
    </subcellularLocation>
</comment>
<dbReference type="InterPro" id="IPR036259">
    <property type="entry name" value="MFS_trans_sf"/>
</dbReference>
<evidence type="ECO:0000256" key="5">
    <source>
        <dbReference type="ARBA" id="ARBA00023136"/>
    </source>
</evidence>
<feature type="transmembrane region" description="Helical" evidence="6">
    <location>
        <begin position="363"/>
        <end position="385"/>
    </location>
</feature>
<dbReference type="CDD" id="cd17319">
    <property type="entry name" value="MFS_ExuT_GudP_like"/>
    <property type="match status" value="1"/>
</dbReference>
<protein>
    <submittedName>
        <fullName evidence="8">MFS transporter</fullName>
    </submittedName>
</protein>
<evidence type="ECO:0000256" key="4">
    <source>
        <dbReference type="ARBA" id="ARBA00022989"/>
    </source>
</evidence>
<dbReference type="InterPro" id="IPR011701">
    <property type="entry name" value="MFS"/>
</dbReference>
<dbReference type="GO" id="GO:0022857">
    <property type="term" value="F:transmembrane transporter activity"/>
    <property type="evidence" value="ECO:0007669"/>
    <property type="project" value="InterPro"/>
</dbReference>